<evidence type="ECO:0000313" key="3">
    <source>
        <dbReference type="Proteomes" id="UP000762676"/>
    </source>
</evidence>
<evidence type="ECO:0000313" key="2">
    <source>
        <dbReference type="EMBL" id="GFR91116.1"/>
    </source>
</evidence>
<sequence>MEKNDGSQSVVNSYLPCPTPPGSMKTIPFDLGSKEEEEEKVEEGGGGEEVEEEEEGGGGGEAMVVKEG</sequence>
<feature type="region of interest" description="Disordered" evidence="1">
    <location>
        <begin position="1"/>
        <end position="68"/>
    </location>
</feature>
<keyword evidence="3" id="KW-1185">Reference proteome</keyword>
<name>A0AAV4H2V1_9GAST</name>
<protein>
    <recommendedName>
        <fullName evidence="4">CTNNB1 binding N-teminal domain-containing protein</fullName>
    </recommendedName>
</protein>
<feature type="compositionally biased region" description="Acidic residues" evidence="1">
    <location>
        <begin position="35"/>
        <end position="56"/>
    </location>
</feature>
<evidence type="ECO:0000256" key="1">
    <source>
        <dbReference type="SAM" id="MobiDB-lite"/>
    </source>
</evidence>
<reference evidence="2 3" key="1">
    <citation type="journal article" date="2021" name="Elife">
        <title>Chloroplast acquisition without the gene transfer in kleptoplastic sea slugs, Plakobranchus ocellatus.</title>
        <authorList>
            <person name="Maeda T."/>
            <person name="Takahashi S."/>
            <person name="Yoshida T."/>
            <person name="Shimamura S."/>
            <person name="Takaki Y."/>
            <person name="Nagai Y."/>
            <person name="Toyoda A."/>
            <person name="Suzuki Y."/>
            <person name="Arimoto A."/>
            <person name="Ishii H."/>
            <person name="Satoh N."/>
            <person name="Nishiyama T."/>
            <person name="Hasebe M."/>
            <person name="Maruyama T."/>
            <person name="Minagawa J."/>
            <person name="Obokata J."/>
            <person name="Shigenobu S."/>
        </authorList>
    </citation>
    <scope>NUCLEOTIDE SEQUENCE [LARGE SCALE GENOMIC DNA]</scope>
</reference>
<feature type="compositionally biased region" description="Polar residues" evidence="1">
    <location>
        <begin position="1"/>
        <end position="12"/>
    </location>
</feature>
<dbReference type="Proteomes" id="UP000762676">
    <property type="component" value="Unassembled WGS sequence"/>
</dbReference>
<comment type="caution">
    <text evidence="2">The sequence shown here is derived from an EMBL/GenBank/DDBJ whole genome shotgun (WGS) entry which is preliminary data.</text>
</comment>
<gene>
    <name evidence="2" type="ORF">ElyMa_006166400</name>
</gene>
<proteinExistence type="predicted"/>
<dbReference type="EMBL" id="BMAT01012386">
    <property type="protein sequence ID" value="GFR91116.1"/>
    <property type="molecule type" value="Genomic_DNA"/>
</dbReference>
<evidence type="ECO:0008006" key="4">
    <source>
        <dbReference type="Google" id="ProtNLM"/>
    </source>
</evidence>
<dbReference type="AlphaFoldDB" id="A0AAV4H2V1"/>
<organism evidence="2 3">
    <name type="scientific">Elysia marginata</name>
    <dbReference type="NCBI Taxonomy" id="1093978"/>
    <lineage>
        <taxon>Eukaryota</taxon>
        <taxon>Metazoa</taxon>
        <taxon>Spiralia</taxon>
        <taxon>Lophotrochozoa</taxon>
        <taxon>Mollusca</taxon>
        <taxon>Gastropoda</taxon>
        <taxon>Heterobranchia</taxon>
        <taxon>Euthyneura</taxon>
        <taxon>Panpulmonata</taxon>
        <taxon>Sacoglossa</taxon>
        <taxon>Placobranchoidea</taxon>
        <taxon>Plakobranchidae</taxon>
        <taxon>Elysia</taxon>
    </lineage>
</organism>
<accession>A0AAV4H2V1</accession>